<accession>A0A8T2KAX3</accession>
<reference evidence="2" key="1">
    <citation type="thesis" date="2020" institute="ProQuest LLC" country="789 East Eisenhower Parkway, Ann Arbor, MI, USA">
        <title>Comparative Genomics and Chromosome Evolution.</title>
        <authorList>
            <person name="Mudd A.B."/>
        </authorList>
    </citation>
    <scope>NUCLEOTIDE SEQUENCE</scope>
    <source>
        <strain evidence="2">Female2</strain>
        <tissue evidence="2">Blood</tissue>
    </source>
</reference>
<evidence type="ECO:0000313" key="2">
    <source>
        <dbReference type="EMBL" id="KAG8454605.1"/>
    </source>
</evidence>
<comment type="caution">
    <text evidence="2">The sequence shown here is derived from an EMBL/GenBank/DDBJ whole genome shotgun (WGS) entry which is preliminary data.</text>
</comment>
<dbReference type="AlphaFoldDB" id="A0A8T2KAX3"/>
<dbReference type="Proteomes" id="UP000812440">
    <property type="component" value="Chromosome 1"/>
</dbReference>
<protein>
    <submittedName>
        <fullName evidence="2">Uncharacterized protein</fullName>
    </submittedName>
</protein>
<name>A0A8T2KAX3_9PIPI</name>
<evidence type="ECO:0000313" key="3">
    <source>
        <dbReference type="Proteomes" id="UP000812440"/>
    </source>
</evidence>
<keyword evidence="1" id="KW-0812">Transmembrane</keyword>
<keyword evidence="1" id="KW-0472">Membrane</keyword>
<gene>
    <name evidence="2" type="ORF">GDO86_001000</name>
</gene>
<evidence type="ECO:0000256" key="1">
    <source>
        <dbReference type="SAM" id="Phobius"/>
    </source>
</evidence>
<keyword evidence="3" id="KW-1185">Reference proteome</keyword>
<organism evidence="2 3">
    <name type="scientific">Hymenochirus boettgeri</name>
    <name type="common">Congo dwarf clawed frog</name>
    <dbReference type="NCBI Taxonomy" id="247094"/>
    <lineage>
        <taxon>Eukaryota</taxon>
        <taxon>Metazoa</taxon>
        <taxon>Chordata</taxon>
        <taxon>Craniata</taxon>
        <taxon>Vertebrata</taxon>
        <taxon>Euteleostomi</taxon>
        <taxon>Amphibia</taxon>
        <taxon>Batrachia</taxon>
        <taxon>Anura</taxon>
        <taxon>Pipoidea</taxon>
        <taxon>Pipidae</taxon>
        <taxon>Pipinae</taxon>
        <taxon>Hymenochirus</taxon>
    </lineage>
</organism>
<keyword evidence="1" id="KW-1133">Transmembrane helix</keyword>
<sequence length="93" mass="10479">MNWLNGNLHKHQQKLFAGAHVVSIVDATSVLIYIHSLSAFKNQLLATTYKKMHPIVIFRKELEQVLCQIGKIPLPSTMLTPCGLGATFMWCRS</sequence>
<proteinExistence type="predicted"/>
<dbReference type="EMBL" id="JAACNH010000001">
    <property type="protein sequence ID" value="KAG8454605.1"/>
    <property type="molecule type" value="Genomic_DNA"/>
</dbReference>
<feature type="transmembrane region" description="Helical" evidence="1">
    <location>
        <begin position="15"/>
        <end position="34"/>
    </location>
</feature>